<evidence type="ECO:0000256" key="2">
    <source>
        <dbReference type="ARBA" id="ARBA00023127"/>
    </source>
</evidence>
<evidence type="ECO:0000259" key="5">
    <source>
        <dbReference type="SMART" id="SM00385"/>
    </source>
</evidence>
<dbReference type="Pfam" id="PF00134">
    <property type="entry name" value="Cyclin_N"/>
    <property type="match status" value="1"/>
</dbReference>
<dbReference type="RefSeq" id="XP_038980985.1">
    <property type="nucleotide sequence ID" value="XM_039125057.1"/>
</dbReference>
<evidence type="ECO:0000313" key="7">
    <source>
        <dbReference type="RefSeq" id="XP_038980985.1"/>
    </source>
</evidence>
<dbReference type="InterPro" id="IPR013763">
    <property type="entry name" value="Cyclin-like_dom"/>
</dbReference>
<dbReference type="PANTHER" id="PTHR10177">
    <property type="entry name" value="CYCLINS"/>
    <property type="match status" value="1"/>
</dbReference>
<dbReference type="Proteomes" id="UP000228380">
    <property type="component" value="Chromosome 3"/>
</dbReference>
<reference evidence="7 8" key="2">
    <citation type="submission" date="2025-04" db="UniProtKB">
        <authorList>
            <consortium name="RefSeq"/>
        </authorList>
    </citation>
    <scope>IDENTIFICATION</scope>
    <source>
        <tissue evidence="7 8">Young leaves</tissue>
    </source>
</reference>
<dbReference type="PROSITE" id="PS00292">
    <property type="entry name" value="CYCLINS"/>
    <property type="match status" value="1"/>
</dbReference>
<protein>
    <submittedName>
        <fullName evidence="7 8">Cyclin-D7-1</fullName>
    </submittedName>
</protein>
<evidence type="ECO:0000256" key="3">
    <source>
        <dbReference type="ARBA" id="ARBA00023306"/>
    </source>
</evidence>
<evidence type="ECO:0000313" key="10">
    <source>
        <dbReference type="RefSeq" id="XP_038980988.1"/>
    </source>
</evidence>
<dbReference type="KEGG" id="pda:113462532"/>
<dbReference type="Gene3D" id="1.10.472.10">
    <property type="entry name" value="Cyclin-like"/>
    <property type="match status" value="2"/>
</dbReference>
<dbReference type="OrthoDB" id="62at2759"/>
<name>A0A8B9A2Z5_PHODC</name>
<feature type="domain" description="Cyclin-like" evidence="5">
    <location>
        <begin position="91"/>
        <end position="179"/>
    </location>
</feature>
<dbReference type="GO" id="GO:0051301">
    <property type="term" value="P:cell division"/>
    <property type="evidence" value="ECO:0007669"/>
    <property type="project" value="UniProtKB-KW"/>
</dbReference>
<keyword evidence="1" id="KW-0132">Cell division</keyword>
<evidence type="ECO:0000313" key="11">
    <source>
        <dbReference type="RefSeq" id="XP_038980989.1"/>
    </source>
</evidence>
<dbReference type="InterPro" id="IPR048258">
    <property type="entry name" value="Cyclins_cyclin-box"/>
</dbReference>
<comment type="similarity">
    <text evidence="4">Belongs to the cyclin family.</text>
</comment>
<dbReference type="AlphaFoldDB" id="A0A8B9A2Z5"/>
<dbReference type="InterPro" id="IPR036915">
    <property type="entry name" value="Cyclin-like_sf"/>
</dbReference>
<dbReference type="InterPro" id="IPR006671">
    <property type="entry name" value="Cyclin_N"/>
</dbReference>
<dbReference type="SUPFAM" id="SSF47954">
    <property type="entry name" value="Cyclin-like"/>
    <property type="match status" value="1"/>
</dbReference>
<organism evidence="6 8">
    <name type="scientific">Phoenix dactylifera</name>
    <name type="common">Date palm</name>
    <dbReference type="NCBI Taxonomy" id="42345"/>
    <lineage>
        <taxon>Eukaryota</taxon>
        <taxon>Viridiplantae</taxon>
        <taxon>Streptophyta</taxon>
        <taxon>Embryophyta</taxon>
        <taxon>Tracheophyta</taxon>
        <taxon>Spermatophyta</taxon>
        <taxon>Magnoliopsida</taxon>
        <taxon>Liliopsida</taxon>
        <taxon>Arecaceae</taxon>
        <taxon>Coryphoideae</taxon>
        <taxon>Phoeniceae</taxon>
        <taxon>Phoenix</taxon>
    </lineage>
</organism>
<dbReference type="CDD" id="cd20544">
    <property type="entry name" value="CYCLIN_AtCycD-like_rpt2"/>
    <property type="match status" value="1"/>
</dbReference>
<accession>A0A8B9A2Z5</accession>
<dbReference type="RefSeq" id="XP_038980988.1">
    <property type="nucleotide sequence ID" value="XM_039125060.1"/>
</dbReference>
<dbReference type="RefSeq" id="XP_038980987.1">
    <property type="nucleotide sequence ID" value="XM_039125059.1"/>
</dbReference>
<dbReference type="RefSeq" id="XP_038980986.1">
    <property type="nucleotide sequence ID" value="XM_039125058.1"/>
</dbReference>
<dbReference type="RefSeq" id="XP_038980989.1">
    <property type="nucleotide sequence ID" value="XM_039125061.1"/>
</dbReference>
<sequence length="291" mass="33038">MVESSSLELLCDEEPFLLTPAPSPVAAQRGQRYSCFPESPPLSYSNITDEERSQAFQDYILREHQYGPCVGYSKQLHHFAHLSTARTKAIRYIILVCSRLGLATGTAFNAVNYLDRFFSMNRPMRWEVWMTELLSVACLSIASKLDEVDVPSLHHLQTEDLDHRFQPSIVQQMELTVLKALDWRLSCVTPYSYVHLLTWRTHASQSARVTHLLLRALLDTTFVDFAASTVAVSAMRCVVQTDAHLSTLSRLIPVERMDDVDSCHKIMGRRIMGPQNKNDGPWSPVSVIPMR</sequence>
<evidence type="ECO:0000256" key="1">
    <source>
        <dbReference type="ARBA" id="ARBA00022618"/>
    </source>
</evidence>
<proteinExistence type="inferred from homology"/>
<dbReference type="GeneID" id="113462532"/>
<evidence type="ECO:0000313" key="8">
    <source>
        <dbReference type="RefSeq" id="XP_038980986.1"/>
    </source>
</evidence>
<keyword evidence="3" id="KW-0131">Cell cycle</keyword>
<dbReference type="SMART" id="SM00385">
    <property type="entry name" value="CYCLIN"/>
    <property type="match status" value="1"/>
</dbReference>
<dbReference type="InterPro" id="IPR039361">
    <property type="entry name" value="Cyclin"/>
</dbReference>
<reference evidence="6" key="1">
    <citation type="journal article" date="2019" name="Nat. Commun.">
        <title>Genome-wide association mapping of date palm fruit traits.</title>
        <authorList>
            <person name="Hazzouri K.M."/>
            <person name="Gros-Balthazard M."/>
            <person name="Flowers J.M."/>
            <person name="Copetti D."/>
            <person name="Lemansour A."/>
            <person name="Lebrun M."/>
            <person name="Masmoudi K."/>
            <person name="Ferrand S."/>
            <person name="Dhar M.I."/>
            <person name="Fresquez Z.A."/>
            <person name="Rosas U."/>
            <person name="Zhang J."/>
            <person name="Talag J."/>
            <person name="Lee S."/>
            <person name="Kudrna D."/>
            <person name="Powell R.F."/>
            <person name="Leitch I.J."/>
            <person name="Krueger R.R."/>
            <person name="Wing R.A."/>
            <person name="Amiri K.M.A."/>
            <person name="Purugganan M.D."/>
        </authorList>
    </citation>
    <scope>NUCLEOTIDE SEQUENCE [LARGE SCALE GENOMIC DNA]</scope>
    <source>
        <strain evidence="6">cv. Khalas</strain>
    </source>
</reference>
<keyword evidence="6" id="KW-1185">Reference proteome</keyword>
<keyword evidence="2 4" id="KW-0195">Cyclin</keyword>
<evidence type="ECO:0000313" key="9">
    <source>
        <dbReference type="RefSeq" id="XP_038980987.1"/>
    </source>
</evidence>
<evidence type="ECO:0000256" key="4">
    <source>
        <dbReference type="RuleBase" id="RU000383"/>
    </source>
</evidence>
<evidence type="ECO:0000313" key="6">
    <source>
        <dbReference type="Proteomes" id="UP000228380"/>
    </source>
</evidence>
<gene>
    <name evidence="7 8 9 10 11" type="primary">LOC113462532</name>
</gene>